<sequence length="152" mass="18255">MFQTYGNKQNIQNNYTSRRRTFFIYFIIIHENQFLCPNIIMKNFEKIDSKPILTTISCLLFQRQNLFTLLRLDQLNYSTKLIQFRIKQSIQMNNNSTLFLRKKFSFILLKFNQWSNKQTDNQEVVHLNHACTLLILVEVQYQRGQNGICLGY</sequence>
<protein>
    <submittedName>
        <fullName evidence="1">Uncharacterized protein</fullName>
    </submittedName>
</protein>
<keyword evidence="2" id="KW-1185">Reference proteome</keyword>
<evidence type="ECO:0000313" key="1">
    <source>
        <dbReference type="EMBL" id="CAD8207905.1"/>
    </source>
</evidence>
<organism evidence="1 2">
    <name type="scientific">Paramecium octaurelia</name>
    <dbReference type="NCBI Taxonomy" id="43137"/>
    <lineage>
        <taxon>Eukaryota</taxon>
        <taxon>Sar</taxon>
        <taxon>Alveolata</taxon>
        <taxon>Ciliophora</taxon>
        <taxon>Intramacronucleata</taxon>
        <taxon>Oligohymenophorea</taxon>
        <taxon>Peniculida</taxon>
        <taxon>Parameciidae</taxon>
        <taxon>Paramecium</taxon>
    </lineage>
</organism>
<dbReference type="AlphaFoldDB" id="A0A8S1Y2V7"/>
<name>A0A8S1Y2V7_PAROT</name>
<dbReference type="Proteomes" id="UP000683925">
    <property type="component" value="Unassembled WGS sequence"/>
</dbReference>
<evidence type="ECO:0000313" key="2">
    <source>
        <dbReference type="Proteomes" id="UP000683925"/>
    </source>
</evidence>
<accession>A0A8S1Y2V7</accession>
<reference evidence="1" key="1">
    <citation type="submission" date="2021-01" db="EMBL/GenBank/DDBJ databases">
        <authorList>
            <consortium name="Genoscope - CEA"/>
            <person name="William W."/>
        </authorList>
    </citation>
    <scope>NUCLEOTIDE SEQUENCE</scope>
</reference>
<dbReference type="EMBL" id="CAJJDP010000143">
    <property type="protein sequence ID" value="CAD8207905.1"/>
    <property type="molecule type" value="Genomic_DNA"/>
</dbReference>
<gene>
    <name evidence="1" type="ORF">POCTA_138.1.T1420101</name>
</gene>
<proteinExistence type="predicted"/>
<comment type="caution">
    <text evidence="1">The sequence shown here is derived from an EMBL/GenBank/DDBJ whole genome shotgun (WGS) entry which is preliminary data.</text>
</comment>